<evidence type="ECO:0000313" key="2">
    <source>
        <dbReference type="EMBL" id="PSJ46783.1"/>
    </source>
</evidence>
<dbReference type="SUPFAM" id="SSF55008">
    <property type="entry name" value="HMA, heavy metal-associated domain"/>
    <property type="match status" value="1"/>
</dbReference>
<dbReference type="Proteomes" id="UP000240243">
    <property type="component" value="Unassembled WGS sequence"/>
</dbReference>
<feature type="domain" description="HMA" evidence="1">
    <location>
        <begin position="1"/>
        <end position="63"/>
    </location>
</feature>
<keyword evidence="3" id="KW-1185">Reference proteome</keyword>
<protein>
    <submittedName>
        <fullName evidence="2">Copper chaperone</fullName>
    </submittedName>
</protein>
<accession>A0A2P7R9C2</accession>
<proteinExistence type="predicted"/>
<sequence length="63" mass="6932">MLTFTLPEMSCGHCTGAISRALKELDPACELEFDLPAHRLRVQSSADRDEVIEALIDAGYRPA</sequence>
<organism evidence="2 3">
    <name type="scientific">Zobellella endophytica</name>
    <dbReference type="NCBI Taxonomy" id="2116700"/>
    <lineage>
        <taxon>Bacteria</taxon>
        <taxon>Pseudomonadati</taxon>
        <taxon>Pseudomonadota</taxon>
        <taxon>Gammaproteobacteria</taxon>
        <taxon>Aeromonadales</taxon>
        <taxon>Aeromonadaceae</taxon>
        <taxon>Zobellella</taxon>
    </lineage>
</organism>
<dbReference type="InterPro" id="IPR006121">
    <property type="entry name" value="HMA_dom"/>
</dbReference>
<dbReference type="OrthoDB" id="9814359at2"/>
<gene>
    <name evidence="2" type="ORF">C7H85_07300</name>
</gene>
<dbReference type="PROSITE" id="PS50846">
    <property type="entry name" value="HMA_2"/>
    <property type="match status" value="1"/>
</dbReference>
<reference evidence="2 3" key="1">
    <citation type="submission" date="2018-03" db="EMBL/GenBank/DDBJ databases">
        <title>The draft genome of Zobellella sp. 59N8.</title>
        <authorList>
            <person name="Liu L."/>
            <person name="Li L."/>
            <person name="Zhang X."/>
            <person name="Liang L."/>
            <person name="Wang T."/>
        </authorList>
    </citation>
    <scope>NUCLEOTIDE SEQUENCE [LARGE SCALE GENOMIC DNA]</scope>
    <source>
        <strain evidence="2 3">59N8</strain>
    </source>
</reference>
<dbReference type="InterPro" id="IPR036163">
    <property type="entry name" value="HMA_dom_sf"/>
</dbReference>
<dbReference type="Pfam" id="PF00403">
    <property type="entry name" value="HMA"/>
    <property type="match status" value="1"/>
</dbReference>
<dbReference type="CDD" id="cd00371">
    <property type="entry name" value="HMA"/>
    <property type="match status" value="1"/>
</dbReference>
<name>A0A2P7R9C2_9GAMM</name>
<dbReference type="Gene3D" id="3.30.70.100">
    <property type="match status" value="1"/>
</dbReference>
<comment type="caution">
    <text evidence="2">The sequence shown here is derived from an EMBL/GenBank/DDBJ whole genome shotgun (WGS) entry which is preliminary data.</text>
</comment>
<evidence type="ECO:0000259" key="1">
    <source>
        <dbReference type="PROSITE" id="PS50846"/>
    </source>
</evidence>
<dbReference type="GO" id="GO:0046872">
    <property type="term" value="F:metal ion binding"/>
    <property type="evidence" value="ECO:0007669"/>
    <property type="project" value="InterPro"/>
</dbReference>
<dbReference type="AlphaFoldDB" id="A0A2P7R9C2"/>
<evidence type="ECO:0000313" key="3">
    <source>
        <dbReference type="Proteomes" id="UP000240243"/>
    </source>
</evidence>
<dbReference type="EMBL" id="PXYG01000002">
    <property type="protein sequence ID" value="PSJ46783.1"/>
    <property type="molecule type" value="Genomic_DNA"/>
</dbReference>